<keyword evidence="1" id="KW-1133">Transmembrane helix</keyword>
<dbReference type="InterPro" id="IPR009883">
    <property type="entry name" value="YgfX"/>
</dbReference>
<keyword evidence="1" id="KW-0812">Transmembrane</keyword>
<dbReference type="Proteomes" id="UP000198290">
    <property type="component" value="Chromosome"/>
</dbReference>
<dbReference type="EMBL" id="AP018823">
    <property type="protein sequence ID" value="BBF84692.1"/>
    <property type="molecule type" value="Genomic_DNA"/>
</dbReference>
<reference evidence="3" key="1">
    <citation type="journal article" date="2017" name="Biotechnol. Biofuels">
        <title>Evaluation of environmental bacterial communities as a factor affecting the growth of duckweed Lemna minor.</title>
        <authorList>
            <person name="Ishizawa H."/>
            <person name="Kuroda M."/>
            <person name="Morikawa M."/>
            <person name="Ike M."/>
        </authorList>
    </citation>
    <scope>NUCLEOTIDE SEQUENCE [LARGE SCALE GENOMIC DNA]</scope>
    <source>
        <strain evidence="3">H3</strain>
    </source>
</reference>
<keyword evidence="3" id="KW-1185">Reference proteome</keyword>
<evidence type="ECO:0000256" key="1">
    <source>
        <dbReference type="SAM" id="Phobius"/>
    </source>
</evidence>
<evidence type="ECO:0008006" key="4">
    <source>
        <dbReference type="Google" id="ProtNLM"/>
    </source>
</evidence>
<reference evidence="3" key="3">
    <citation type="journal article" date="2017" name="Plant Physiol. Biochem.">
        <title>Differential oxidative and antioxidative response of duckweed Lemna minor toward plant growth promoting/inhibiting bacteria.</title>
        <authorList>
            <person name="Ishizawa H."/>
            <person name="Kuroda M."/>
            <person name="Morikawa M."/>
            <person name="Ike M."/>
        </authorList>
    </citation>
    <scope>NUCLEOTIDE SEQUENCE [LARGE SCALE GENOMIC DNA]</scope>
    <source>
        <strain evidence="3">H3</strain>
    </source>
</reference>
<name>A0A3G9GF06_9NEIS</name>
<reference evidence="2 3" key="2">
    <citation type="journal article" date="2017" name="Genome Announc.">
        <title>Draft genome sequence of Aquitalea magnusonii strain H3, a plant growth-promoting bacterium of duckweed Lemna minor.</title>
        <authorList>
            <person name="Ishizawa H."/>
            <person name="Kuroda M."/>
            <person name="Ike M."/>
        </authorList>
    </citation>
    <scope>NUCLEOTIDE SEQUENCE [LARGE SCALE GENOMIC DNA]</scope>
    <source>
        <strain evidence="2 3">H3</strain>
    </source>
</reference>
<feature type="transmembrane region" description="Helical" evidence="1">
    <location>
        <begin position="20"/>
        <end position="39"/>
    </location>
</feature>
<dbReference type="OrthoDB" id="8591113at2"/>
<accession>A0A3G9GF06</accession>
<evidence type="ECO:0000313" key="2">
    <source>
        <dbReference type="EMBL" id="BBF84692.1"/>
    </source>
</evidence>
<organism evidence="2 3">
    <name type="scientific">Aquitalea magnusonii</name>
    <dbReference type="NCBI Taxonomy" id="332411"/>
    <lineage>
        <taxon>Bacteria</taxon>
        <taxon>Pseudomonadati</taxon>
        <taxon>Pseudomonadota</taxon>
        <taxon>Betaproteobacteria</taxon>
        <taxon>Neisseriales</taxon>
        <taxon>Chromobacteriaceae</taxon>
        <taxon>Aquitalea</taxon>
    </lineage>
</organism>
<gene>
    <name evidence="2" type="ORF">DLM_1052</name>
</gene>
<dbReference type="Pfam" id="PF07254">
    <property type="entry name" value="Cpta_toxin"/>
    <property type="match status" value="1"/>
</dbReference>
<evidence type="ECO:0000313" key="3">
    <source>
        <dbReference type="Proteomes" id="UP000198290"/>
    </source>
</evidence>
<protein>
    <recommendedName>
        <fullName evidence="4">Toxin CptA</fullName>
    </recommendedName>
</protein>
<dbReference type="AlphaFoldDB" id="A0A3G9GF06"/>
<sequence>MHKARLLPPFALQLRPSRLWLGLVLASLSLSISLLLYYLPQWAAMIPLQCVLAWFAVRANGWWQPHRVMRIEVDALGRMHWHQDGASIEVSLRDDCFVSPLFVIVNVMRAGRRCSCLLLPDSADQPALRQLRVYLLWFYPAAKQASPAVLESP</sequence>
<keyword evidence="1" id="KW-0472">Membrane</keyword>
<proteinExistence type="predicted"/>
<dbReference type="RefSeq" id="WP_089085306.1">
    <property type="nucleotide sequence ID" value="NZ_AP018823.1"/>
</dbReference>
<dbReference type="KEGG" id="amah:DLM_1052"/>